<proteinExistence type="predicted"/>
<protein>
    <submittedName>
        <fullName evidence="1">Uncharacterized protein</fullName>
    </submittedName>
</protein>
<evidence type="ECO:0000313" key="1">
    <source>
        <dbReference type="EMBL" id="KAK1411496.1"/>
    </source>
</evidence>
<dbReference type="AlphaFoldDB" id="A0AAD8NKC6"/>
<gene>
    <name evidence="1" type="ORF">QVD17_38045</name>
</gene>
<sequence>MPIVKSSLEKMNHLESGLPLRTRNVLCNKERFCENKMVMVPNSDDTKVDGVTGLEGVWPEIARLVRMWPEICRRWWGI</sequence>
<reference evidence="1" key="1">
    <citation type="journal article" date="2023" name="bioRxiv">
        <title>Improved chromosome-level genome assembly for marigold (Tagetes erecta).</title>
        <authorList>
            <person name="Jiang F."/>
            <person name="Yuan L."/>
            <person name="Wang S."/>
            <person name="Wang H."/>
            <person name="Xu D."/>
            <person name="Wang A."/>
            <person name="Fan W."/>
        </authorList>
    </citation>
    <scope>NUCLEOTIDE SEQUENCE</scope>
    <source>
        <strain evidence="1">WSJ</strain>
        <tissue evidence="1">Leaf</tissue>
    </source>
</reference>
<dbReference type="EMBL" id="JAUHHV010000010">
    <property type="protein sequence ID" value="KAK1411496.1"/>
    <property type="molecule type" value="Genomic_DNA"/>
</dbReference>
<comment type="caution">
    <text evidence="1">The sequence shown here is derived from an EMBL/GenBank/DDBJ whole genome shotgun (WGS) entry which is preliminary data.</text>
</comment>
<name>A0AAD8NKC6_TARER</name>
<keyword evidence="2" id="KW-1185">Reference proteome</keyword>
<organism evidence="1 2">
    <name type="scientific">Tagetes erecta</name>
    <name type="common">African marigold</name>
    <dbReference type="NCBI Taxonomy" id="13708"/>
    <lineage>
        <taxon>Eukaryota</taxon>
        <taxon>Viridiplantae</taxon>
        <taxon>Streptophyta</taxon>
        <taxon>Embryophyta</taxon>
        <taxon>Tracheophyta</taxon>
        <taxon>Spermatophyta</taxon>
        <taxon>Magnoliopsida</taxon>
        <taxon>eudicotyledons</taxon>
        <taxon>Gunneridae</taxon>
        <taxon>Pentapetalae</taxon>
        <taxon>asterids</taxon>
        <taxon>campanulids</taxon>
        <taxon>Asterales</taxon>
        <taxon>Asteraceae</taxon>
        <taxon>Asteroideae</taxon>
        <taxon>Heliantheae alliance</taxon>
        <taxon>Tageteae</taxon>
        <taxon>Tagetes</taxon>
    </lineage>
</organism>
<accession>A0AAD8NKC6</accession>
<dbReference type="Proteomes" id="UP001229421">
    <property type="component" value="Unassembled WGS sequence"/>
</dbReference>
<evidence type="ECO:0000313" key="2">
    <source>
        <dbReference type="Proteomes" id="UP001229421"/>
    </source>
</evidence>